<evidence type="ECO:0000313" key="6">
    <source>
        <dbReference type="RefSeq" id="XP_014680231.1"/>
    </source>
</evidence>
<protein>
    <submittedName>
        <fullName evidence="6">Sulfotransferase family cytosolic 1B member 1-like</fullName>
    </submittedName>
</protein>
<gene>
    <name evidence="6" type="primary">LOC106820206</name>
</gene>
<evidence type="ECO:0000256" key="3">
    <source>
        <dbReference type="SAM" id="MobiDB-lite"/>
    </source>
</evidence>
<evidence type="ECO:0000259" key="4">
    <source>
        <dbReference type="Pfam" id="PF00685"/>
    </source>
</evidence>
<dbReference type="Pfam" id="PF00685">
    <property type="entry name" value="Sulfotransfer_1"/>
    <property type="match status" value="1"/>
</dbReference>
<accession>A0ABM1F710</accession>
<comment type="similarity">
    <text evidence="1">Belongs to the sulfotransferase 1 family.</text>
</comment>
<feature type="region of interest" description="Disordered" evidence="3">
    <location>
        <begin position="187"/>
        <end position="206"/>
    </location>
</feature>
<evidence type="ECO:0000256" key="2">
    <source>
        <dbReference type="ARBA" id="ARBA00022679"/>
    </source>
</evidence>
<dbReference type="Gene3D" id="3.40.50.300">
    <property type="entry name" value="P-loop containing nucleotide triphosphate hydrolases"/>
    <property type="match status" value="1"/>
</dbReference>
<dbReference type="InterPro" id="IPR027417">
    <property type="entry name" value="P-loop_NTPase"/>
</dbReference>
<dbReference type="GeneID" id="106820206"/>
<dbReference type="SUPFAM" id="SSF52540">
    <property type="entry name" value="P-loop containing nucleoside triphosphate hydrolases"/>
    <property type="match status" value="1"/>
</dbReference>
<keyword evidence="2" id="KW-0808">Transferase</keyword>
<name>A0ABM1F710_PRICU</name>
<reference evidence="6" key="1">
    <citation type="submission" date="2025-08" db="UniProtKB">
        <authorList>
            <consortium name="RefSeq"/>
        </authorList>
    </citation>
    <scope>IDENTIFICATION</scope>
</reference>
<dbReference type="InterPro" id="IPR000863">
    <property type="entry name" value="Sulfotransferase_dom"/>
</dbReference>
<evidence type="ECO:0000313" key="5">
    <source>
        <dbReference type="Proteomes" id="UP000695022"/>
    </source>
</evidence>
<proteinExistence type="inferred from homology"/>
<feature type="domain" description="Sulfotransferase" evidence="4">
    <location>
        <begin position="1"/>
        <end position="165"/>
    </location>
</feature>
<organism evidence="5 6">
    <name type="scientific">Priapulus caudatus</name>
    <name type="common">Priapulid worm</name>
    <dbReference type="NCBI Taxonomy" id="37621"/>
    <lineage>
        <taxon>Eukaryota</taxon>
        <taxon>Metazoa</taxon>
        <taxon>Ecdysozoa</taxon>
        <taxon>Scalidophora</taxon>
        <taxon>Priapulida</taxon>
        <taxon>Priapulimorpha</taxon>
        <taxon>Priapulimorphida</taxon>
        <taxon>Priapulidae</taxon>
        <taxon>Priapulus</taxon>
    </lineage>
</organism>
<evidence type="ECO:0000256" key="1">
    <source>
        <dbReference type="ARBA" id="ARBA00005771"/>
    </source>
</evidence>
<dbReference type="RefSeq" id="XP_014680231.1">
    <property type="nucleotide sequence ID" value="XM_014824745.1"/>
</dbReference>
<feature type="non-terminal residue" evidence="6">
    <location>
        <position position="1"/>
    </location>
</feature>
<sequence>IIYVIRNPKDNAVSYYYHHKIACFLGPYTGNFQEFMTLYMRGQLLYGSWFDHVKSFWDQRDSDQILFIKYEDMKRDLRGAVRKIMHFMDRELSDDAIDQIVHHCSFAQMKDNPAVNRSKIPIPVFDLKEHRFMRKGIIGDWQNHFNQKQSDAMDEMYREKLASTGLELQWLPDELLKNESSEIDSNENYIKEVDNEGDNGVEATRL</sequence>
<dbReference type="PANTHER" id="PTHR11783">
    <property type="entry name" value="SULFOTRANSFERASE SULT"/>
    <property type="match status" value="1"/>
</dbReference>
<keyword evidence="5" id="KW-1185">Reference proteome</keyword>
<dbReference type="Proteomes" id="UP000695022">
    <property type="component" value="Unplaced"/>
</dbReference>